<dbReference type="InterPro" id="IPR050549">
    <property type="entry name" value="MFS_Trehalose_Transporter"/>
</dbReference>
<organism evidence="8 9">
    <name type="scientific">Euphydryas editha</name>
    <name type="common">Edith's checkerspot</name>
    <dbReference type="NCBI Taxonomy" id="104508"/>
    <lineage>
        <taxon>Eukaryota</taxon>
        <taxon>Metazoa</taxon>
        <taxon>Ecdysozoa</taxon>
        <taxon>Arthropoda</taxon>
        <taxon>Hexapoda</taxon>
        <taxon>Insecta</taxon>
        <taxon>Pterygota</taxon>
        <taxon>Neoptera</taxon>
        <taxon>Endopterygota</taxon>
        <taxon>Lepidoptera</taxon>
        <taxon>Glossata</taxon>
        <taxon>Ditrysia</taxon>
        <taxon>Papilionoidea</taxon>
        <taxon>Nymphalidae</taxon>
        <taxon>Nymphalinae</taxon>
        <taxon>Euphydryas</taxon>
    </lineage>
</organism>
<evidence type="ECO:0000313" key="9">
    <source>
        <dbReference type="Proteomes" id="UP001153954"/>
    </source>
</evidence>
<dbReference type="AlphaFoldDB" id="A0AAU9UE70"/>
<proteinExistence type="predicted"/>
<evidence type="ECO:0000256" key="4">
    <source>
        <dbReference type="ARBA" id="ARBA00023136"/>
    </source>
</evidence>
<dbReference type="PROSITE" id="PS50850">
    <property type="entry name" value="MFS"/>
    <property type="match status" value="1"/>
</dbReference>
<feature type="transmembrane region" description="Helical" evidence="6">
    <location>
        <begin position="180"/>
        <end position="201"/>
    </location>
</feature>
<evidence type="ECO:0000256" key="2">
    <source>
        <dbReference type="ARBA" id="ARBA00022692"/>
    </source>
</evidence>
<accession>A0AAU9UE70</accession>
<comment type="subcellular location">
    <subcellularLocation>
        <location evidence="1">Membrane</location>
        <topology evidence="1">Multi-pass membrane protein</topology>
    </subcellularLocation>
</comment>
<feature type="transmembrane region" description="Helical" evidence="6">
    <location>
        <begin position="370"/>
        <end position="393"/>
    </location>
</feature>
<feature type="transmembrane region" description="Helical" evidence="6">
    <location>
        <begin position="68"/>
        <end position="88"/>
    </location>
</feature>
<evidence type="ECO:0000256" key="5">
    <source>
        <dbReference type="ARBA" id="ARBA00023180"/>
    </source>
</evidence>
<dbReference type="InterPro" id="IPR020846">
    <property type="entry name" value="MFS_dom"/>
</dbReference>
<dbReference type="Proteomes" id="UP001153954">
    <property type="component" value="Unassembled WGS sequence"/>
</dbReference>
<dbReference type="Gene3D" id="1.20.1250.20">
    <property type="entry name" value="MFS general substrate transporter like domains"/>
    <property type="match status" value="1"/>
</dbReference>
<keyword evidence="9" id="KW-1185">Reference proteome</keyword>
<feature type="transmembrane region" description="Helical" evidence="6">
    <location>
        <begin position="121"/>
        <end position="143"/>
    </location>
</feature>
<dbReference type="GO" id="GO:0022857">
    <property type="term" value="F:transmembrane transporter activity"/>
    <property type="evidence" value="ECO:0007669"/>
    <property type="project" value="InterPro"/>
</dbReference>
<evidence type="ECO:0000313" key="8">
    <source>
        <dbReference type="EMBL" id="CAH2097891.1"/>
    </source>
</evidence>
<dbReference type="PRINTS" id="PR00171">
    <property type="entry name" value="SUGRTRNSPORT"/>
</dbReference>
<feature type="transmembrane region" description="Helical" evidence="6">
    <location>
        <begin position="308"/>
        <end position="328"/>
    </location>
</feature>
<dbReference type="SUPFAM" id="SSF103473">
    <property type="entry name" value="MFS general substrate transporter"/>
    <property type="match status" value="1"/>
</dbReference>
<keyword evidence="5" id="KW-0325">Glycoprotein</keyword>
<feature type="transmembrane region" description="Helical" evidence="6">
    <location>
        <begin position="21"/>
        <end position="40"/>
    </location>
</feature>
<keyword evidence="4 6" id="KW-0472">Membrane</keyword>
<dbReference type="EMBL" id="CAKOGL010000018">
    <property type="protein sequence ID" value="CAH2097891.1"/>
    <property type="molecule type" value="Genomic_DNA"/>
</dbReference>
<dbReference type="InterPro" id="IPR005828">
    <property type="entry name" value="MFS_sugar_transport-like"/>
</dbReference>
<name>A0AAU9UE70_EUPED</name>
<feature type="transmembrane region" description="Helical" evidence="6">
    <location>
        <begin position="97"/>
        <end position="115"/>
    </location>
</feature>
<dbReference type="InterPro" id="IPR003663">
    <property type="entry name" value="Sugar/inositol_transpt"/>
</dbReference>
<evidence type="ECO:0000256" key="1">
    <source>
        <dbReference type="ARBA" id="ARBA00004141"/>
    </source>
</evidence>
<dbReference type="PROSITE" id="PS51257">
    <property type="entry name" value="PROKAR_LIPOPROTEIN"/>
    <property type="match status" value="1"/>
</dbReference>
<sequence length="415" mass="46025">MLLIKKNKKEKSATAVKRGHTYYQWIFSLLAGCTHLVYGLECGWISPTATKLQADNSPSGYPLSDEEIAWIASCMSIAATCVVILYSYTSDRYGRKINIIIIAFLGALAWVIRIFDNSFICLILARVCAGIAAGGCYNVVLMYIKEISQDDMRGILCTLTTIFQSVGIFVMYLIGAYLDYYSVIYVIVCISIMTMLGMMLAPESPEILIKEGKIDKAMKTVAFMRGLDEHDQTVQTVVETMMKEAAEFKSMPDLNILSILKNKIWRRGFVLIMITFTFSEMNGAFAIITFASTILTSTGSEFVISPELLSLSFPVVMVLGSLTVASCIERYGRKPLLIGAYVVSCCCMFGIVIIIIIQKEAGGVPGWIPVVLMMLIVAMFSGGVCPVTFVILTEMFNFQIRAKLMSLVVTYFYYG</sequence>
<feature type="domain" description="Major facilitator superfamily (MFS) profile" evidence="7">
    <location>
        <begin position="27"/>
        <end position="415"/>
    </location>
</feature>
<evidence type="ECO:0000256" key="3">
    <source>
        <dbReference type="ARBA" id="ARBA00022989"/>
    </source>
</evidence>
<feature type="transmembrane region" description="Helical" evidence="6">
    <location>
        <begin position="335"/>
        <end position="358"/>
    </location>
</feature>
<reference evidence="8" key="1">
    <citation type="submission" date="2022-03" db="EMBL/GenBank/DDBJ databases">
        <authorList>
            <person name="Tunstrom K."/>
        </authorList>
    </citation>
    <scope>NUCLEOTIDE SEQUENCE</scope>
</reference>
<evidence type="ECO:0000259" key="7">
    <source>
        <dbReference type="PROSITE" id="PS50850"/>
    </source>
</evidence>
<dbReference type="GO" id="GO:0016020">
    <property type="term" value="C:membrane"/>
    <property type="evidence" value="ECO:0007669"/>
    <property type="project" value="UniProtKB-SubCell"/>
</dbReference>
<dbReference type="InterPro" id="IPR036259">
    <property type="entry name" value="MFS_trans_sf"/>
</dbReference>
<evidence type="ECO:0000256" key="6">
    <source>
        <dbReference type="SAM" id="Phobius"/>
    </source>
</evidence>
<dbReference type="PANTHER" id="PTHR48021">
    <property type="match status" value="1"/>
</dbReference>
<keyword evidence="2 6" id="KW-0812">Transmembrane</keyword>
<feature type="transmembrane region" description="Helical" evidence="6">
    <location>
        <begin position="155"/>
        <end position="174"/>
    </location>
</feature>
<gene>
    <name evidence="8" type="ORF">EEDITHA_LOCUS13063</name>
</gene>
<feature type="transmembrane region" description="Helical" evidence="6">
    <location>
        <begin position="269"/>
        <end position="296"/>
    </location>
</feature>
<keyword evidence="3 6" id="KW-1133">Transmembrane helix</keyword>
<dbReference type="PANTHER" id="PTHR48021:SF33">
    <property type="entry name" value="AT22075P-RELATED"/>
    <property type="match status" value="1"/>
</dbReference>
<comment type="caution">
    <text evidence="8">The sequence shown here is derived from an EMBL/GenBank/DDBJ whole genome shotgun (WGS) entry which is preliminary data.</text>
</comment>
<dbReference type="Pfam" id="PF00083">
    <property type="entry name" value="Sugar_tr"/>
    <property type="match status" value="1"/>
</dbReference>
<protein>
    <recommendedName>
        <fullName evidence="7">Major facilitator superfamily (MFS) profile domain-containing protein</fullName>
    </recommendedName>
</protein>